<evidence type="ECO:0000313" key="4">
    <source>
        <dbReference type="EMBL" id="CAF4302835.1"/>
    </source>
</evidence>
<evidence type="ECO:0000313" key="2">
    <source>
        <dbReference type="EMBL" id="CAF1417989.1"/>
    </source>
</evidence>
<reference evidence="2" key="1">
    <citation type="submission" date="2021-02" db="EMBL/GenBank/DDBJ databases">
        <authorList>
            <person name="Nowell W R."/>
        </authorList>
    </citation>
    <scope>NUCLEOTIDE SEQUENCE</scope>
</reference>
<organism evidence="2 6">
    <name type="scientific">Didymodactylos carnosus</name>
    <dbReference type="NCBI Taxonomy" id="1234261"/>
    <lineage>
        <taxon>Eukaryota</taxon>
        <taxon>Metazoa</taxon>
        <taxon>Spiralia</taxon>
        <taxon>Gnathifera</taxon>
        <taxon>Rotifera</taxon>
        <taxon>Eurotatoria</taxon>
        <taxon>Bdelloidea</taxon>
        <taxon>Philodinida</taxon>
        <taxon>Philodinidae</taxon>
        <taxon>Didymodactylos</taxon>
    </lineage>
</organism>
<evidence type="ECO:0000313" key="3">
    <source>
        <dbReference type="EMBL" id="CAF1671402.1"/>
    </source>
</evidence>
<dbReference type="AlphaFoldDB" id="A0A815M0J0"/>
<dbReference type="EMBL" id="CAJNOK010074729">
    <property type="protein sequence ID" value="CAF1671402.1"/>
    <property type="molecule type" value="Genomic_DNA"/>
</dbReference>
<dbReference type="Proteomes" id="UP000677228">
    <property type="component" value="Unassembled WGS sequence"/>
</dbReference>
<dbReference type="EMBL" id="CAJOBC010083523">
    <property type="protein sequence ID" value="CAF4302835.1"/>
    <property type="molecule type" value="Genomic_DNA"/>
</dbReference>
<protein>
    <submittedName>
        <fullName evidence="2">Uncharacterized protein</fullName>
    </submittedName>
</protein>
<evidence type="ECO:0000313" key="6">
    <source>
        <dbReference type="Proteomes" id="UP000663829"/>
    </source>
</evidence>
<comment type="caution">
    <text evidence="2">The sequence shown here is derived from an EMBL/GenBank/DDBJ whole genome shotgun (WGS) entry which is preliminary data.</text>
</comment>
<proteinExistence type="predicted"/>
<dbReference type="EMBL" id="CAJNOQ010018093">
    <property type="protein sequence ID" value="CAF1417989.1"/>
    <property type="molecule type" value="Genomic_DNA"/>
</dbReference>
<name>A0A815M0J0_9BILA</name>
<dbReference type="EMBL" id="CAJOBA010108552">
    <property type="protein sequence ID" value="CAF4546196.1"/>
    <property type="molecule type" value="Genomic_DNA"/>
</dbReference>
<keyword evidence="6" id="KW-1185">Reference proteome</keyword>
<sequence length="66" mass="7613">MMIDDRIDDDDPETDENNLHDNTENIVNSLANDSSVNLLRIRGGRWTRIVARPREESRGGEEFLKT</sequence>
<feature type="region of interest" description="Disordered" evidence="1">
    <location>
        <begin position="1"/>
        <end position="21"/>
    </location>
</feature>
<evidence type="ECO:0000256" key="1">
    <source>
        <dbReference type="SAM" id="MobiDB-lite"/>
    </source>
</evidence>
<evidence type="ECO:0000313" key="5">
    <source>
        <dbReference type="EMBL" id="CAF4546196.1"/>
    </source>
</evidence>
<accession>A0A815M0J0</accession>
<gene>
    <name evidence="2" type="ORF">GPM918_LOCUS33651</name>
    <name evidence="3" type="ORF">OVA965_LOCUS45740</name>
    <name evidence="4" type="ORF">SRO942_LOCUS34339</name>
    <name evidence="5" type="ORF">TMI583_LOCUS49518</name>
</gene>
<dbReference type="Proteomes" id="UP000663829">
    <property type="component" value="Unassembled WGS sequence"/>
</dbReference>
<feature type="compositionally biased region" description="Acidic residues" evidence="1">
    <location>
        <begin position="1"/>
        <end position="16"/>
    </location>
</feature>
<dbReference type="Proteomes" id="UP000681722">
    <property type="component" value="Unassembled WGS sequence"/>
</dbReference>
<dbReference type="Proteomes" id="UP000682733">
    <property type="component" value="Unassembled WGS sequence"/>
</dbReference>